<dbReference type="PROSITE" id="PS00636">
    <property type="entry name" value="DNAJ_1"/>
    <property type="match status" value="1"/>
</dbReference>
<dbReference type="Pfam" id="PF00226">
    <property type="entry name" value="DnaJ"/>
    <property type="match status" value="1"/>
</dbReference>
<dbReference type="PANTHER" id="PTHR44743">
    <property type="entry name" value="PUTATIVE, EXPRESSED-RELATED"/>
    <property type="match status" value="1"/>
</dbReference>
<reference evidence="3" key="1">
    <citation type="journal article" date="2012" name="Proc. Natl. Acad. Sci. U.S.A.">
        <title>Antigenic diversity is generated by distinct evolutionary mechanisms in African trypanosome species.</title>
        <authorList>
            <person name="Jackson A.P."/>
            <person name="Berry A."/>
            <person name="Aslett M."/>
            <person name="Allison H.C."/>
            <person name="Burton P."/>
            <person name="Vavrova-Anderson J."/>
            <person name="Brown R."/>
            <person name="Browne H."/>
            <person name="Corton N."/>
            <person name="Hauser H."/>
            <person name="Gamble J."/>
            <person name="Gilderthorp R."/>
            <person name="Marcello L."/>
            <person name="McQuillan J."/>
            <person name="Otto T.D."/>
            <person name="Quail M.A."/>
            <person name="Sanders M.J."/>
            <person name="van Tonder A."/>
            <person name="Ginger M.L."/>
            <person name="Field M.C."/>
            <person name="Barry J.D."/>
            <person name="Hertz-Fowler C."/>
            <person name="Berriman M."/>
        </authorList>
    </citation>
    <scope>NUCLEOTIDE SEQUENCE</scope>
    <source>
        <strain evidence="3">Y486</strain>
    </source>
</reference>
<protein>
    <submittedName>
        <fullName evidence="3">Putative chaperone</fullName>
    </submittedName>
</protein>
<evidence type="ECO:0000313" key="3">
    <source>
        <dbReference type="EMBL" id="CCC53437.1"/>
    </source>
</evidence>
<dbReference type="PANTHER" id="PTHR44743:SF10">
    <property type="entry name" value="J DOMAIN-CONTAINING PROTEIN"/>
    <property type="match status" value="1"/>
</dbReference>
<feature type="domain" description="J" evidence="2">
    <location>
        <begin position="10"/>
        <end position="80"/>
    </location>
</feature>
<evidence type="ECO:0000259" key="2">
    <source>
        <dbReference type="PROSITE" id="PS50076"/>
    </source>
</evidence>
<feature type="compositionally biased region" description="Acidic residues" evidence="1">
    <location>
        <begin position="141"/>
        <end position="152"/>
    </location>
</feature>
<gene>
    <name evidence="3" type="ORF">TVY486_1109210</name>
</gene>
<accession>G0UC87</accession>
<name>G0UC87_TRYVY</name>
<organism evidence="3">
    <name type="scientific">Trypanosoma vivax (strain Y486)</name>
    <dbReference type="NCBI Taxonomy" id="1055687"/>
    <lineage>
        <taxon>Eukaryota</taxon>
        <taxon>Discoba</taxon>
        <taxon>Euglenozoa</taxon>
        <taxon>Kinetoplastea</taxon>
        <taxon>Metakinetoplastina</taxon>
        <taxon>Trypanosomatida</taxon>
        <taxon>Trypanosomatidae</taxon>
        <taxon>Trypanosoma</taxon>
        <taxon>Duttonella</taxon>
    </lineage>
</organism>
<dbReference type="SMART" id="SM00271">
    <property type="entry name" value="DnaJ"/>
    <property type="match status" value="1"/>
</dbReference>
<feature type="region of interest" description="Disordered" evidence="1">
    <location>
        <begin position="95"/>
        <end position="152"/>
    </location>
</feature>
<proteinExistence type="predicted"/>
<dbReference type="Gene3D" id="1.10.287.110">
    <property type="entry name" value="DnaJ domain"/>
    <property type="match status" value="1"/>
</dbReference>
<dbReference type="InterPro" id="IPR001623">
    <property type="entry name" value="DnaJ_domain"/>
</dbReference>
<dbReference type="InterPro" id="IPR018253">
    <property type="entry name" value="DnaJ_domain_CS"/>
</dbReference>
<dbReference type="PROSITE" id="PS50076">
    <property type="entry name" value="DNAJ_2"/>
    <property type="match status" value="1"/>
</dbReference>
<sequence>MSFPSPATPTLYAVLGVSPNVSQSELSRQYKRLALQLHPDRAAYRSGTDEPAVRAKYQSVVEAYEVLSDPERRASYDFRCGVNFSLRVAALRAALAKDAAAPAPSPSPSPSPKRHRAEAPVPSEEGATAEGQSQSCRNNSDDDDDDDDEYQP</sequence>
<dbReference type="EMBL" id="HE573027">
    <property type="protein sequence ID" value="CCC53437.1"/>
    <property type="molecule type" value="Genomic_DNA"/>
</dbReference>
<evidence type="ECO:0000256" key="1">
    <source>
        <dbReference type="SAM" id="MobiDB-lite"/>
    </source>
</evidence>
<dbReference type="CDD" id="cd06257">
    <property type="entry name" value="DnaJ"/>
    <property type="match status" value="1"/>
</dbReference>
<dbReference type="SUPFAM" id="SSF46565">
    <property type="entry name" value="Chaperone J-domain"/>
    <property type="match status" value="1"/>
</dbReference>
<dbReference type="InterPro" id="IPR036869">
    <property type="entry name" value="J_dom_sf"/>
</dbReference>
<dbReference type="AlphaFoldDB" id="G0UC87"/>
<dbReference type="PRINTS" id="PR00625">
    <property type="entry name" value="JDOMAIN"/>
</dbReference>
<dbReference type="VEuPathDB" id="TriTrypDB:TvY486_1109210"/>